<dbReference type="PANTHER" id="PTHR21666:SF285">
    <property type="entry name" value="M23 FAMILY METALLOPEPTIDASE"/>
    <property type="match status" value="1"/>
</dbReference>
<dbReference type="STRING" id="426128.SAMN05660297_02090"/>
<dbReference type="InterPro" id="IPR050570">
    <property type="entry name" value="Cell_wall_metabolism_enzyme"/>
</dbReference>
<dbReference type="Proteomes" id="UP000199568">
    <property type="component" value="Unassembled WGS sequence"/>
</dbReference>
<dbReference type="EMBL" id="FOHU01000008">
    <property type="protein sequence ID" value="SET34002.1"/>
    <property type="molecule type" value="Genomic_DNA"/>
</dbReference>
<organism evidence="3 4">
    <name type="scientific">Natronincola peptidivorans</name>
    <dbReference type="NCBI Taxonomy" id="426128"/>
    <lineage>
        <taxon>Bacteria</taxon>
        <taxon>Bacillati</taxon>
        <taxon>Bacillota</taxon>
        <taxon>Clostridia</taxon>
        <taxon>Peptostreptococcales</taxon>
        <taxon>Natronincolaceae</taxon>
        <taxon>Natronincola</taxon>
    </lineage>
</organism>
<evidence type="ECO:0000313" key="4">
    <source>
        <dbReference type="Proteomes" id="UP000199568"/>
    </source>
</evidence>
<keyword evidence="1" id="KW-1133">Transmembrane helix</keyword>
<evidence type="ECO:0000313" key="3">
    <source>
        <dbReference type="EMBL" id="SET34002.1"/>
    </source>
</evidence>
<feature type="domain" description="M23ase beta-sheet core" evidence="2">
    <location>
        <begin position="163"/>
        <end position="255"/>
    </location>
</feature>
<keyword evidence="4" id="KW-1185">Reference proteome</keyword>
<reference evidence="3 4" key="1">
    <citation type="submission" date="2016-10" db="EMBL/GenBank/DDBJ databases">
        <authorList>
            <person name="de Groot N.N."/>
        </authorList>
    </citation>
    <scope>NUCLEOTIDE SEQUENCE [LARGE SCALE GENOMIC DNA]</scope>
    <source>
        <strain evidence="3 4">DSM 18979</strain>
    </source>
</reference>
<dbReference type="PANTHER" id="PTHR21666">
    <property type="entry name" value="PEPTIDASE-RELATED"/>
    <property type="match status" value="1"/>
</dbReference>
<dbReference type="SUPFAM" id="SSF51261">
    <property type="entry name" value="Duplicated hybrid motif"/>
    <property type="match status" value="1"/>
</dbReference>
<keyword evidence="1" id="KW-0472">Membrane</keyword>
<dbReference type="Pfam" id="PF01551">
    <property type="entry name" value="Peptidase_M23"/>
    <property type="match status" value="1"/>
</dbReference>
<evidence type="ECO:0000259" key="2">
    <source>
        <dbReference type="Pfam" id="PF01551"/>
    </source>
</evidence>
<evidence type="ECO:0000256" key="1">
    <source>
        <dbReference type="SAM" id="Phobius"/>
    </source>
</evidence>
<sequence length="304" mass="33738">MLKKLSSKYVAAFYGGILIVLWSIVLIYGGVIGPFGWWGLMVFGVVGGITSLICIIIVFIRVFRKGVIGAWMIVLLIISLFSAWPSGWFFGIGQIAYPNNVYSVEPSISIRSPFNIPVIVGWGGDTLEDNYHAWMPFQRWAYDLFAMPAVIESKRLEDYGIYGVEVVAPISGTVVGAYDNEEDIEPGSEKFQSLLGNYIFIHVEDTDTYLILAHLKHKSLLVQEGQFIEEGTPIAQVGNSGMTSEPHLHIHHQRQNPNQTLLLAEGLPLFFRDIQGSPMPKGGGDRIENGIRVPNGEMIIPLTK</sequence>
<proteinExistence type="predicted"/>
<keyword evidence="1" id="KW-0812">Transmembrane</keyword>
<dbReference type="InterPro" id="IPR011055">
    <property type="entry name" value="Dup_hybrid_motif"/>
</dbReference>
<dbReference type="Gene3D" id="2.70.70.10">
    <property type="entry name" value="Glucose Permease (Domain IIA)"/>
    <property type="match status" value="1"/>
</dbReference>
<feature type="transmembrane region" description="Helical" evidence="1">
    <location>
        <begin position="37"/>
        <end position="60"/>
    </location>
</feature>
<dbReference type="AlphaFoldDB" id="A0A1I0DP58"/>
<accession>A0A1I0DP58</accession>
<dbReference type="CDD" id="cd12797">
    <property type="entry name" value="M23_peptidase"/>
    <property type="match status" value="1"/>
</dbReference>
<dbReference type="GO" id="GO:0004222">
    <property type="term" value="F:metalloendopeptidase activity"/>
    <property type="evidence" value="ECO:0007669"/>
    <property type="project" value="TreeGrafter"/>
</dbReference>
<feature type="transmembrane region" description="Helical" evidence="1">
    <location>
        <begin position="67"/>
        <end position="90"/>
    </location>
</feature>
<dbReference type="RefSeq" id="WP_208976137.1">
    <property type="nucleotide sequence ID" value="NZ_FOHU01000008.1"/>
</dbReference>
<dbReference type="InterPro" id="IPR016047">
    <property type="entry name" value="M23ase_b-sheet_dom"/>
</dbReference>
<name>A0A1I0DP58_9FIRM</name>
<protein>
    <submittedName>
        <fullName evidence="3">Peptidase family M23</fullName>
    </submittedName>
</protein>
<feature type="transmembrane region" description="Helical" evidence="1">
    <location>
        <begin position="12"/>
        <end position="31"/>
    </location>
</feature>
<gene>
    <name evidence="3" type="ORF">SAMN05660297_02090</name>
</gene>